<comment type="caution">
    <text evidence="1">The sequence shown here is derived from an EMBL/GenBank/DDBJ whole genome shotgun (WGS) entry which is preliminary data.</text>
</comment>
<dbReference type="EMBL" id="JBBHJZ010000002">
    <property type="protein sequence ID" value="MEJ5977267.1"/>
    <property type="molecule type" value="Genomic_DNA"/>
</dbReference>
<protein>
    <submittedName>
        <fullName evidence="1">Uncharacterized protein</fullName>
    </submittedName>
</protein>
<sequence>MKGFVLRRLQPHAGVIKQRYAEGESFADLAEHFDCGWGTIRRFLISHEVPLRQEPRKRKLDSVGADVLKAFRSGTDIGLIAARYEVQSQTVRSYLVDRGALDAANADLDLDAA</sequence>
<accession>A0ABU8RW11</accession>
<dbReference type="RefSeq" id="WP_339587208.1">
    <property type="nucleotide sequence ID" value="NZ_JBBHJZ010000002.1"/>
</dbReference>
<evidence type="ECO:0000313" key="1">
    <source>
        <dbReference type="EMBL" id="MEJ5977267.1"/>
    </source>
</evidence>
<reference evidence="1 2" key="1">
    <citation type="submission" date="2024-03" db="EMBL/GenBank/DDBJ databases">
        <authorList>
            <person name="Jo J.-H."/>
        </authorList>
    </citation>
    <scope>NUCLEOTIDE SEQUENCE [LARGE SCALE GENOMIC DNA]</scope>
    <source>
        <strain evidence="1 2">PS1R-30</strain>
    </source>
</reference>
<proteinExistence type="predicted"/>
<dbReference type="Proteomes" id="UP001361239">
    <property type="component" value="Unassembled WGS sequence"/>
</dbReference>
<keyword evidence="2" id="KW-1185">Reference proteome</keyword>
<name>A0ABU8RW11_9SPHN</name>
<evidence type="ECO:0000313" key="2">
    <source>
        <dbReference type="Proteomes" id="UP001361239"/>
    </source>
</evidence>
<organism evidence="1 2">
    <name type="scientific">Novosphingobium anseongense</name>
    <dbReference type="NCBI Taxonomy" id="3133436"/>
    <lineage>
        <taxon>Bacteria</taxon>
        <taxon>Pseudomonadati</taxon>
        <taxon>Pseudomonadota</taxon>
        <taxon>Alphaproteobacteria</taxon>
        <taxon>Sphingomonadales</taxon>
        <taxon>Sphingomonadaceae</taxon>
        <taxon>Novosphingobium</taxon>
    </lineage>
</organism>
<gene>
    <name evidence="1" type="ORF">WG901_11515</name>
</gene>